<gene>
    <name evidence="2" type="ORF">A3I40_04310</name>
</gene>
<keyword evidence="1" id="KW-0472">Membrane</keyword>
<dbReference type="Gene3D" id="2.60.40.10">
    <property type="entry name" value="Immunoglobulins"/>
    <property type="match status" value="1"/>
</dbReference>
<dbReference type="InterPro" id="IPR013783">
    <property type="entry name" value="Ig-like_fold"/>
</dbReference>
<name>A0A1F7VAN8_9BACT</name>
<organism evidence="2 3">
    <name type="scientific">Candidatus Uhrbacteria bacterium RIFCSPLOWO2_02_FULL_48_12</name>
    <dbReference type="NCBI Taxonomy" id="1802407"/>
    <lineage>
        <taxon>Bacteria</taxon>
        <taxon>Candidatus Uhriibacteriota</taxon>
    </lineage>
</organism>
<dbReference type="Pfam" id="PF07610">
    <property type="entry name" value="DUF1573"/>
    <property type="match status" value="1"/>
</dbReference>
<accession>A0A1F7VAN8</accession>
<dbReference type="Proteomes" id="UP000178723">
    <property type="component" value="Unassembled WGS sequence"/>
</dbReference>
<reference evidence="2 3" key="1">
    <citation type="journal article" date="2016" name="Nat. Commun.">
        <title>Thousands of microbial genomes shed light on interconnected biogeochemical processes in an aquifer system.</title>
        <authorList>
            <person name="Anantharaman K."/>
            <person name="Brown C.T."/>
            <person name="Hug L.A."/>
            <person name="Sharon I."/>
            <person name="Castelle C.J."/>
            <person name="Probst A.J."/>
            <person name="Thomas B.C."/>
            <person name="Singh A."/>
            <person name="Wilkins M.J."/>
            <person name="Karaoz U."/>
            <person name="Brodie E.L."/>
            <person name="Williams K.H."/>
            <person name="Hubbard S.S."/>
            <person name="Banfield J.F."/>
        </authorList>
    </citation>
    <scope>NUCLEOTIDE SEQUENCE [LARGE SCALE GENOMIC DNA]</scope>
</reference>
<dbReference type="EMBL" id="MGEP01000002">
    <property type="protein sequence ID" value="OGL87525.1"/>
    <property type="molecule type" value="Genomic_DNA"/>
</dbReference>
<proteinExistence type="predicted"/>
<evidence type="ECO:0000256" key="1">
    <source>
        <dbReference type="SAM" id="Phobius"/>
    </source>
</evidence>
<protein>
    <recommendedName>
        <fullName evidence="4">DUF1573 domain-containing protein</fullName>
    </recommendedName>
</protein>
<comment type="caution">
    <text evidence="2">The sequence shown here is derived from an EMBL/GenBank/DDBJ whole genome shotgun (WGS) entry which is preliminary data.</text>
</comment>
<evidence type="ECO:0000313" key="3">
    <source>
        <dbReference type="Proteomes" id="UP000178723"/>
    </source>
</evidence>
<feature type="transmembrane region" description="Helical" evidence="1">
    <location>
        <begin position="12"/>
        <end position="30"/>
    </location>
</feature>
<keyword evidence="1" id="KW-1133">Transmembrane helix</keyword>
<dbReference type="AlphaFoldDB" id="A0A1F7VAN8"/>
<dbReference type="InterPro" id="IPR011467">
    <property type="entry name" value="DUF1573"/>
</dbReference>
<keyword evidence="1" id="KW-0812">Transmembrane</keyword>
<sequence>MLKQFLIEQKNMLIGFVVVMIIFVGLVWLTQPGTSGGGRTNKSGGVVLAAAETDYDFGTVSMAAGNVSRRFTVKNPTDKPITLTKLYTSCMCTTASLLMGEKRVGPFGMAGHGFIPPISEVLEAGQTVEVEAVFDPTAHGPAGVGIIERMISLENDAGAPLEFRFSANVTP</sequence>
<evidence type="ECO:0008006" key="4">
    <source>
        <dbReference type="Google" id="ProtNLM"/>
    </source>
</evidence>
<evidence type="ECO:0000313" key="2">
    <source>
        <dbReference type="EMBL" id="OGL87525.1"/>
    </source>
</evidence>
<dbReference type="STRING" id="1802407.A3I40_04310"/>